<dbReference type="PANTHER" id="PTHR26379">
    <property type="entry name" value="BTB/POZ AND MATH DOMAIN-CONTAINING PROTEIN 1"/>
    <property type="match status" value="1"/>
</dbReference>
<dbReference type="Gene3D" id="2.60.210.10">
    <property type="entry name" value="Apoptosis, Tumor Necrosis Factor Receptor Associated Protein 2, Chain A"/>
    <property type="match status" value="1"/>
</dbReference>
<dbReference type="InterPro" id="IPR000210">
    <property type="entry name" value="BTB/POZ_dom"/>
</dbReference>
<dbReference type="SUPFAM" id="SSF54695">
    <property type="entry name" value="POZ domain"/>
    <property type="match status" value="1"/>
</dbReference>
<dbReference type="InterPro" id="IPR045005">
    <property type="entry name" value="BPM1-6"/>
</dbReference>
<dbReference type="CDD" id="cd18280">
    <property type="entry name" value="BTB_POZ_BPM_plant"/>
    <property type="match status" value="1"/>
</dbReference>
<gene>
    <name evidence="5" type="ORF">LUZ61_013273</name>
</gene>
<sequence length="331" mass="36670">MATSVETSSYTETSSTRLIEKFLGSHQFKITGYSIDKAKGVGYSITSATFKVGGYEWDICFYPEGDNEEANGFVSLYLDLLSKVTDVKAQFNLTILDKPGGNALLSRPSKLCSFDGGKRNSSWGYGRFIEKTKLESYLKDDDCFTIKCTVAVHKVSQLGVMDTARFAVPPSDMHQQFARFFESGDGVDVTFEVNGQTFGAHRSILAARSPVFNAQFCGPLKEMADTIKIEGIEAPVFAALLQFVYSDSCPDIEEDNQGITDNPRQKVILGEHLLVAADRYGLERLKLMCEKVLGQNIDITNMVSYLTLAECHNCTKLKDACLKFIARSYNS</sequence>
<dbReference type="Gene3D" id="3.30.710.10">
    <property type="entry name" value="Potassium Channel Kv1.1, Chain A"/>
    <property type="match status" value="1"/>
</dbReference>
<dbReference type="Proteomes" id="UP001210211">
    <property type="component" value="Unassembled WGS sequence"/>
</dbReference>
<dbReference type="Pfam" id="PF24570">
    <property type="entry name" value="BACK_BPM_SPOP"/>
    <property type="match status" value="1"/>
</dbReference>
<name>A0AAD5W967_9POAL</name>
<dbReference type="Pfam" id="PF00651">
    <property type="entry name" value="BTB"/>
    <property type="match status" value="1"/>
</dbReference>
<dbReference type="InterPro" id="IPR008974">
    <property type="entry name" value="TRAF-like"/>
</dbReference>
<dbReference type="InterPro" id="IPR011333">
    <property type="entry name" value="SKP1/BTB/POZ_sf"/>
</dbReference>
<accession>A0AAD5W967</accession>
<dbReference type="SMART" id="SM00225">
    <property type="entry name" value="BTB"/>
    <property type="match status" value="1"/>
</dbReference>
<comment type="similarity">
    <text evidence="2">Belongs to the Tdpoz family.</text>
</comment>
<dbReference type="SUPFAM" id="SSF49599">
    <property type="entry name" value="TRAF domain-like"/>
    <property type="match status" value="1"/>
</dbReference>
<feature type="domain" description="MATH" evidence="4">
    <location>
        <begin position="23"/>
        <end position="150"/>
    </location>
</feature>
<evidence type="ECO:0000259" key="4">
    <source>
        <dbReference type="PROSITE" id="PS50144"/>
    </source>
</evidence>
<feature type="domain" description="BTB" evidence="3">
    <location>
        <begin position="187"/>
        <end position="247"/>
    </location>
</feature>
<protein>
    <submittedName>
        <fullName evidence="5">Uncharacterized protein</fullName>
    </submittedName>
</protein>
<dbReference type="InterPro" id="IPR002083">
    <property type="entry name" value="MATH/TRAF_dom"/>
</dbReference>
<evidence type="ECO:0000259" key="3">
    <source>
        <dbReference type="PROSITE" id="PS50097"/>
    </source>
</evidence>
<dbReference type="CDD" id="cd00121">
    <property type="entry name" value="MATH"/>
    <property type="match status" value="1"/>
</dbReference>
<dbReference type="AlphaFoldDB" id="A0AAD5W967"/>
<reference evidence="5 6" key="1">
    <citation type="journal article" date="2022" name="Cell">
        <title>Repeat-based holocentromeres influence genome architecture and karyotype evolution.</title>
        <authorList>
            <person name="Hofstatter P.G."/>
            <person name="Thangavel G."/>
            <person name="Lux T."/>
            <person name="Neumann P."/>
            <person name="Vondrak T."/>
            <person name="Novak P."/>
            <person name="Zhang M."/>
            <person name="Costa L."/>
            <person name="Castellani M."/>
            <person name="Scott A."/>
            <person name="Toegelov H."/>
            <person name="Fuchs J."/>
            <person name="Mata-Sucre Y."/>
            <person name="Dias Y."/>
            <person name="Vanzela A.L.L."/>
            <person name="Huettel B."/>
            <person name="Almeida C.C.S."/>
            <person name="Simkova H."/>
            <person name="Souza G."/>
            <person name="Pedrosa-Harand A."/>
            <person name="Macas J."/>
            <person name="Mayer K.F.X."/>
            <person name="Houben A."/>
            <person name="Marques A."/>
        </authorList>
    </citation>
    <scope>NUCLEOTIDE SEQUENCE [LARGE SCALE GENOMIC DNA]</scope>
    <source>
        <strain evidence="5">RhyTen1mFocal</strain>
    </source>
</reference>
<evidence type="ECO:0000256" key="2">
    <source>
        <dbReference type="ARBA" id="ARBA00010846"/>
    </source>
</evidence>
<evidence type="ECO:0000313" key="6">
    <source>
        <dbReference type="Proteomes" id="UP001210211"/>
    </source>
</evidence>
<dbReference type="PANTHER" id="PTHR26379:SF187">
    <property type="entry name" value="OS07G0655300 PROTEIN"/>
    <property type="match status" value="1"/>
</dbReference>
<dbReference type="EMBL" id="JAMRDG010000002">
    <property type="protein sequence ID" value="KAJ3684109.1"/>
    <property type="molecule type" value="Genomic_DNA"/>
</dbReference>
<proteinExistence type="inferred from homology"/>
<dbReference type="GO" id="GO:0016567">
    <property type="term" value="P:protein ubiquitination"/>
    <property type="evidence" value="ECO:0007669"/>
    <property type="project" value="InterPro"/>
</dbReference>
<evidence type="ECO:0000256" key="1">
    <source>
        <dbReference type="ARBA" id="ARBA00004906"/>
    </source>
</evidence>
<comment type="pathway">
    <text evidence="1">Protein modification; protein ubiquitination.</text>
</comment>
<organism evidence="5 6">
    <name type="scientific">Rhynchospora tenuis</name>
    <dbReference type="NCBI Taxonomy" id="198213"/>
    <lineage>
        <taxon>Eukaryota</taxon>
        <taxon>Viridiplantae</taxon>
        <taxon>Streptophyta</taxon>
        <taxon>Embryophyta</taxon>
        <taxon>Tracheophyta</taxon>
        <taxon>Spermatophyta</taxon>
        <taxon>Magnoliopsida</taxon>
        <taxon>Liliopsida</taxon>
        <taxon>Poales</taxon>
        <taxon>Cyperaceae</taxon>
        <taxon>Cyperoideae</taxon>
        <taxon>Rhynchosporeae</taxon>
        <taxon>Rhynchospora</taxon>
    </lineage>
</organism>
<keyword evidence="6" id="KW-1185">Reference proteome</keyword>
<evidence type="ECO:0000313" key="5">
    <source>
        <dbReference type="EMBL" id="KAJ3684109.1"/>
    </source>
</evidence>
<dbReference type="PROSITE" id="PS50144">
    <property type="entry name" value="MATH"/>
    <property type="match status" value="1"/>
</dbReference>
<comment type="caution">
    <text evidence="5">The sequence shown here is derived from an EMBL/GenBank/DDBJ whole genome shotgun (WGS) entry which is preliminary data.</text>
</comment>
<dbReference type="PROSITE" id="PS50097">
    <property type="entry name" value="BTB"/>
    <property type="match status" value="1"/>
</dbReference>
<dbReference type="Pfam" id="PF22486">
    <property type="entry name" value="MATH_2"/>
    <property type="match status" value="1"/>
</dbReference>
<dbReference type="SMART" id="SM00061">
    <property type="entry name" value="MATH"/>
    <property type="match status" value="1"/>
</dbReference>
<dbReference type="InterPro" id="IPR056423">
    <property type="entry name" value="BACK_BPM_SPOP"/>
</dbReference>